<feature type="region of interest" description="Disordered" evidence="1">
    <location>
        <begin position="82"/>
        <end position="140"/>
    </location>
</feature>
<evidence type="ECO:0000313" key="2">
    <source>
        <dbReference type="EMBL" id="RXW18761.1"/>
    </source>
</evidence>
<feature type="compositionally biased region" description="Gly residues" evidence="1">
    <location>
        <begin position="107"/>
        <end position="121"/>
    </location>
</feature>
<protein>
    <submittedName>
        <fullName evidence="2">Uncharacterized protein</fullName>
    </submittedName>
</protein>
<keyword evidence="3" id="KW-1185">Reference proteome</keyword>
<comment type="caution">
    <text evidence="2">The sequence shown here is derived from an EMBL/GenBank/DDBJ whole genome shotgun (WGS) entry which is preliminary data.</text>
</comment>
<dbReference type="Proteomes" id="UP000290288">
    <property type="component" value="Unassembled WGS sequence"/>
</dbReference>
<dbReference type="EMBL" id="SDEE01000242">
    <property type="protein sequence ID" value="RXW18761.1"/>
    <property type="molecule type" value="Genomic_DNA"/>
</dbReference>
<dbReference type="AlphaFoldDB" id="A0A4Q2DI48"/>
<evidence type="ECO:0000256" key="1">
    <source>
        <dbReference type="SAM" id="MobiDB-lite"/>
    </source>
</evidence>
<feature type="region of interest" description="Disordered" evidence="1">
    <location>
        <begin position="1"/>
        <end position="51"/>
    </location>
</feature>
<accession>A0A4Q2DI48</accession>
<reference evidence="2 3" key="1">
    <citation type="submission" date="2019-01" db="EMBL/GenBank/DDBJ databases">
        <title>Draft genome sequence of Psathyrella aberdarensis IHI B618.</title>
        <authorList>
            <person name="Buettner E."/>
            <person name="Kellner H."/>
        </authorList>
    </citation>
    <scope>NUCLEOTIDE SEQUENCE [LARGE SCALE GENOMIC DNA]</scope>
    <source>
        <strain evidence="2 3">IHI B618</strain>
    </source>
</reference>
<feature type="region of interest" description="Disordered" evidence="1">
    <location>
        <begin position="337"/>
        <end position="378"/>
    </location>
</feature>
<gene>
    <name evidence="2" type="ORF">EST38_g7093</name>
</gene>
<proteinExistence type="predicted"/>
<sequence length="439" mass="45794">MMGMGDASTVHDTGNANGNPLPVPKFNLSGLKKKKGPLVPPVNNNSGLTAGGGGFNAAANGVTMGENADGFGISRPATADPYAKANTAGHGLRPRASLGSNHNPGSGATGASGRQGAGGGANKPFAVSKSGPGPRREAVQPPKVLAPVPLSAAGPPPPLFNTNANTIGANHASGTFNSNLDSPGSVPSFSGFKIPGGALTGQGGVNVDQDRDRAGLALERPHTSMGNDQDRKVSEVGQQSAQQQAFRAPAFNLGFARTPDTSAETLVNQDDDSFDHSRDSKLVLDGSRHGFEQFFPGMDFGTTIAVGGGGGGGRAIEHLDHRDSGGQYADRQQRDVLLPGHGSNEQGRVFQQAPGSGREGRKRLRDQVDPEQGGMQYDMPDAHRMKMAKIVDEAQGMGHHEVRVQLFWRTTAAYVDVFTSRVPTVIASRKNTNGPRRKF</sequence>
<organism evidence="2 3">
    <name type="scientific">Candolleomyces aberdarensis</name>
    <dbReference type="NCBI Taxonomy" id="2316362"/>
    <lineage>
        <taxon>Eukaryota</taxon>
        <taxon>Fungi</taxon>
        <taxon>Dikarya</taxon>
        <taxon>Basidiomycota</taxon>
        <taxon>Agaricomycotina</taxon>
        <taxon>Agaricomycetes</taxon>
        <taxon>Agaricomycetidae</taxon>
        <taxon>Agaricales</taxon>
        <taxon>Agaricineae</taxon>
        <taxon>Psathyrellaceae</taxon>
        <taxon>Candolleomyces</taxon>
    </lineage>
</organism>
<dbReference type="OrthoDB" id="10027058at2759"/>
<evidence type="ECO:0000313" key="3">
    <source>
        <dbReference type="Proteomes" id="UP000290288"/>
    </source>
</evidence>
<name>A0A4Q2DI48_9AGAR</name>